<dbReference type="PRINTS" id="PR00081">
    <property type="entry name" value="GDHRDH"/>
</dbReference>
<keyword evidence="1" id="KW-0560">Oxidoreductase</keyword>
<dbReference type="AlphaFoldDB" id="A0A2K9LPB3"/>
<accession>A0A2K9LPB3</accession>
<dbReference type="Pfam" id="PF00106">
    <property type="entry name" value="adh_short"/>
    <property type="match status" value="1"/>
</dbReference>
<dbReference type="PROSITE" id="PS51257">
    <property type="entry name" value="PROKAR_LIPOPROTEIN"/>
    <property type="match status" value="1"/>
</dbReference>
<dbReference type="CDD" id="cd05327">
    <property type="entry name" value="retinol-DH_like_SDR_c_like"/>
    <property type="match status" value="1"/>
</dbReference>
<dbReference type="Proteomes" id="UP000235116">
    <property type="component" value="Chromosome"/>
</dbReference>
<organism evidence="3 4">
    <name type="scientific">Ketobacter alkanivorans</name>
    <dbReference type="NCBI Taxonomy" id="1917421"/>
    <lineage>
        <taxon>Bacteria</taxon>
        <taxon>Pseudomonadati</taxon>
        <taxon>Pseudomonadota</taxon>
        <taxon>Gammaproteobacteria</taxon>
        <taxon>Pseudomonadales</taxon>
        <taxon>Ketobacteraceae</taxon>
        <taxon>Ketobacter</taxon>
    </lineage>
</organism>
<dbReference type="PANTHER" id="PTHR43157:SF31">
    <property type="entry name" value="PHOSPHATIDYLINOSITOL-GLYCAN BIOSYNTHESIS CLASS F PROTEIN"/>
    <property type="match status" value="1"/>
</dbReference>
<reference evidence="4" key="1">
    <citation type="submission" date="2017-08" db="EMBL/GenBank/DDBJ databases">
        <title>Direct submision.</title>
        <authorList>
            <person name="Kim S.-J."/>
            <person name="Rhee S.-K."/>
        </authorList>
    </citation>
    <scope>NUCLEOTIDE SEQUENCE [LARGE SCALE GENOMIC DNA]</scope>
    <source>
        <strain evidence="4">GI5</strain>
    </source>
</reference>
<evidence type="ECO:0008006" key="5">
    <source>
        <dbReference type="Google" id="ProtNLM"/>
    </source>
</evidence>
<dbReference type="KEGG" id="kak:Kalk_16770"/>
<dbReference type="PANTHER" id="PTHR43157">
    <property type="entry name" value="PHOSPHATIDYLINOSITOL-GLYCAN BIOSYNTHESIS CLASS F PROTEIN-RELATED"/>
    <property type="match status" value="1"/>
</dbReference>
<proteinExistence type="inferred from homology"/>
<sequence>MTNKVAVITGANSGIGKETAKALAQQGVAVVMGCRDADRAETARQEIAAESDNSNVVVIPLDLASLQSVRDFVAEFGRQYDHLDLLINNAGLFPFKKQITQDGYETQFGVNHLGHFLLTHLLMPRLQKAEQARVINVASMIHHLGKIDFDSFRGETRYSPLGAYGQSKLANVLFTRELAKRCKGTSVTAYSLHPGAVGTNIAGRGLVRRTLYKLLGGYLTPARGAKTSIYLATAPGIESTSGSYYDEYCKVKPGSKRSRDAALAERLWQVSAQLLGLDAA</sequence>
<dbReference type="OrthoDB" id="109589at2"/>
<dbReference type="GO" id="GO:0016491">
    <property type="term" value="F:oxidoreductase activity"/>
    <property type="evidence" value="ECO:0007669"/>
    <property type="project" value="UniProtKB-KW"/>
</dbReference>
<dbReference type="InterPro" id="IPR002347">
    <property type="entry name" value="SDR_fam"/>
</dbReference>
<evidence type="ECO:0000313" key="4">
    <source>
        <dbReference type="Proteomes" id="UP000235116"/>
    </source>
</evidence>
<dbReference type="InterPro" id="IPR036291">
    <property type="entry name" value="NAD(P)-bd_dom_sf"/>
</dbReference>
<dbReference type="RefSeq" id="WP_101895356.1">
    <property type="nucleotide sequence ID" value="NZ_CP022684.1"/>
</dbReference>
<evidence type="ECO:0000256" key="2">
    <source>
        <dbReference type="RuleBase" id="RU000363"/>
    </source>
</evidence>
<name>A0A2K9LPB3_9GAMM</name>
<evidence type="ECO:0000313" key="3">
    <source>
        <dbReference type="EMBL" id="AUM13981.1"/>
    </source>
</evidence>
<gene>
    <name evidence="3" type="ORF">Kalk_16770</name>
</gene>
<dbReference type="PRINTS" id="PR00080">
    <property type="entry name" value="SDRFAMILY"/>
</dbReference>
<protein>
    <recommendedName>
        <fullName evidence="5">Short-chain dehydrogenase</fullName>
    </recommendedName>
</protein>
<dbReference type="EMBL" id="CP022684">
    <property type="protein sequence ID" value="AUM13981.1"/>
    <property type="molecule type" value="Genomic_DNA"/>
</dbReference>
<dbReference type="SUPFAM" id="SSF51735">
    <property type="entry name" value="NAD(P)-binding Rossmann-fold domains"/>
    <property type="match status" value="1"/>
</dbReference>
<keyword evidence="4" id="KW-1185">Reference proteome</keyword>
<evidence type="ECO:0000256" key="1">
    <source>
        <dbReference type="ARBA" id="ARBA00023002"/>
    </source>
</evidence>
<dbReference type="Gene3D" id="3.40.50.720">
    <property type="entry name" value="NAD(P)-binding Rossmann-like Domain"/>
    <property type="match status" value="1"/>
</dbReference>
<comment type="similarity">
    <text evidence="2">Belongs to the short-chain dehydrogenases/reductases (SDR) family.</text>
</comment>